<dbReference type="Pfam" id="PF03725">
    <property type="entry name" value="RNase_PH_C"/>
    <property type="match status" value="1"/>
</dbReference>
<dbReference type="STRING" id="766136.BHF68_00970"/>
<comment type="subunit">
    <text evidence="8">Homohexameric ring arranged as a trimer of dimers.</text>
</comment>
<evidence type="ECO:0000256" key="5">
    <source>
        <dbReference type="ARBA" id="ARBA00022694"/>
    </source>
</evidence>
<name>A0A1E5G539_9FIRM</name>
<dbReference type="GO" id="GO:0031125">
    <property type="term" value="P:rRNA 3'-end processing"/>
    <property type="evidence" value="ECO:0007669"/>
    <property type="project" value="UniProtKB-ARBA"/>
</dbReference>
<keyword evidence="7" id="KW-0694">RNA-binding</keyword>
<evidence type="ECO:0000259" key="9">
    <source>
        <dbReference type="Pfam" id="PF01138"/>
    </source>
</evidence>
<keyword evidence="2 8" id="KW-0698">rRNA processing</keyword>
<evidence type="ECO:0000313" key="12">
    <source>
        <dbReference type="Proteomes" id="UP000094296"/>
    </source>
</evidence>
<proteinExistence type="inferred from homology"/>
<dbReference type="InterPro" id="IPR018336">
    <property type="entry name" value="RNase_PH_CS"/>
</dbReference>
<dbReference type="PANTHER" id="PTHR11953">
    <property type="entry name" value="EXOSOME COMPLEX COMPONENT"/>
    <property type="match status" value="1"/>
</dbReference>
<keyword evidence="12" id="KW-1185">Reference proteome</keyword>
<sequence length="280" mass="30931">MQKTRYDGRQITEIRPIKITRDYIKHPEGSVLIEIGDTKVICTATIEDKVPPFLRGQGKGWITAEYSMLPRATHSRTTREAAKGKLGGRTMEIQRLIGRALRSVTILEQVGERTIWIDCDVIQADGGTRTAAITGAFVAMVDAFHSLYNKGQISLIPVTDFLAATSVGIIDDIPVLDLCYEEDSIAQVDMNVVMTGAGKFVEIQGTGEENPFSASELAVLIDTAKQGCLALVEKQKEVLGEEIVILINKVEEIIEQRKIEQQKIEQLQKQEQEACSVNGE</sequence>
<evidence type="ECO:0000256" key="2">
    <source>
        <dbReference type="ARBA" id="ARBA00022552"/>
    </source>
</evidence>
<dbReference type="GO" id="GO:0016075">
    <property type="term" value="P:rRNA catabolic process"/>
    <property type="evidence" value="ECO:0007669"/>
    <property type="project" value="UniProtKB-UniRule"/>
</dbReference>
<dbReference type="InterPro" id="IPR036345">
    <property type="entry name" value="ExoRNase_PH_dom2_sf"/>
</dbReference>
<evidence type="ECO:0000256" key="6">
    <source>
        <dbReference type="ARBA" id="ARBA00022695"/>
    </source>
</evidence>
<evidence type="ECO:0000313" key="11">
    <source>
        <dbReference type="EMBL" id="OEF98286.1"/>
    </source>
</evidence>
<dbReference type="EMBL" id="MIJE01000001">
    <property type="protein sequence ID" value="OEF98286.1"/>
    <property type="molecule type" value="Genomic_DNA"/>
</dbReference>
<comment type="catalytic activity">
    <reaction evidence="8">
        <text>tRNA(n+1) + phosphate = tRNA(n) + a ribonucleoside 5'-diphosphate</text>
        <dbReference type="Rhea" id="RHEA:10628"/>
        <dbReference type="Rhea" id="RHEA-COMP:17343"/>
        <dbReference type="Rhea" id="RHEA-COMP:17344"/>
        <dbReference type="ChEBI" id="CHEBI:43474"/>
        <dbReference type="ChEBI" id="CHEBI:57930"/>
        <dbReference type="ChEBI" id="CHEBI:173114"/>
        <dbReference type="EC" id="2.7.7.56"/>
    </reaction>
</comment>
<feature type="binding site" evidence="8">
    <location>
        <position position="89"/>
    </location>
    <ligand>
        <name>phosphate</name>
        <dbReference type="ChEBI" id="CHEBI:43474"/>
        <note>substrate</note>
    </ligand>
</feature>
<keyword evidence="6 8" id="KW-0548">Nucleotidyltransferase</keyword>
<dbReference type="SUPFAM" id="SSF55666">
    <property type="entry name" value="Ribonuclease PH domain 2-like"/>
    <property type="match status" value="1"/>
</dbReference>
<dbReference type="GO" id="GO:0009022">
    <property type="term" value="F:tRNA nucleotidyltransferase activity"/>
    <property type="evidence" value="ECO:0007669"/>
    <property type="project" value="UniProtKB-UniRule"/>
</dbReference>
<feature type="domain" description="Exoribonuclease phosphorolytic" evidence="9">
    <location>
        <begin position="13"/>
        <end position="143"/>
    </location>
</feature>
<dbReference type="Proteomes" id="UP000094296">
    <property type="component" value="Unassembled WGS sequence"/>
</dbReference>
<evidence type="ECO:0000256" key="1">
    <source>
        <dbReference type="ARBA" id="ARBA00006678"/>
    </source>
</evidence>
<dbReference type="GO" id="GO:0008033">
    <property type="term" value="P:tRNA processing"/>
    <property type="evidence" value="ECO:0007669"/>
    <property type="project" value="UniProtKB-UniRule"/>
</dbReference>
<dbReference type="RefSeq" id="WP_069641778.1">
    <property type="nucleotide sequence ID" value="NZ_MIJE01000001.1"/>
</dbReference>
<comment type="function">
    <text evidence="8">Phosphorolytic 3'-5' exoribonuclease that plays an important role in tRNA 3'-end maturation. Removes nucleotide residues following the 3'-CCA terminus of tRNAs; can also add nucleotides to the ends of RNA molecules by using nucleoside diphosphates as substrates, but this may not be physiologically important. Probably plays a role in initiation of 16S rRNA degradation (leading to ribosome degradation) during starvation.</text>
</comment>
<dbReference type="Pfam" id="PF01138">
    <property type="entry name" value="RNase_PH"/>
    <property type="match status" value="1"/>
</dbReference>
<reference evidence="11 12" key="1">
    <citation type="submission" date="2016-09" db="EMBL/GenBank/DDBJ databases">
        <title>Draft genome sequence for the type strain of Desulfuribacillus alkaliarsenatis AHT28, an obligately anaerobic, sulfidogenic bacterium isolated from Russian soda lake sediments.</title>
        <authorList>
            <person name="Abin C.A."/>
            <person name="Hollibaugh J.T."/>
        </authorList>
    </citation>
    <scope>NUCLEOTIDE SEQUENCE [LARGE SCALE GENOMIC DNA]</scope>
    <source>
        <strain evidence="11 12">AHT28</strain>
    </source>
</reference>
<organism evidence="11 12">
    <name type="scientific">Desulfuribacillus alkaliarsenatis</name>
    <dbReference type="NCBI Taxonomy" id="766136"/>
    <lineage>
        <taxon>Bacteria</taxon>
        <taxon>Bacillati</taxon>
        <taxon>Bacillota</taxon>
        <taxon>Desulfuribacillia</taxon>
        <taxon>Desulfuribacillales</taxon>
        <taxon>Desulfuribacillaceae</taxon>
        <taxon>Desulfuribacillus</taxon>
    </lineage>
</organism>
<keyword evidence="3 8" id="KW-0820">tRNA-binding</keyword>
<evidence type="ECO:0000256" key="4">
    <source>
        <dbReference type="ARBA" id="ARBA00022679"/>
    </source>
</evidence>
<accession>A0A1E5G539</accession>
<dbReference type="Gene3D" id="3.30.230.70">
    <property type="entry name" value="GHMP Kinase, N-terminal domain"/>
    <property type="match status" value="1"/>
</dbReference>
<feature type="binding site" evidence="8">
    <location>
        <begin position="127"/>
        <end position="129"/>
    </location>
    <ligand>
        <name>phosphate</name>
        <dbReference type="ChEBI" id="CHEBI:43474"/>
        <note>substrate</note>
    </ligand>
</feature>
<dbReference type="InterPro" id="IPR002381">
    <property type="entry name" value="RNase_PH_bac-type"/>
</dbReference>
<dbReference type="CDD" id="cd11362">
    <property type="entry name" value="RNase_PH_bact"/>
    <property type="match status" value="1"/>
</dbReference>
<dbReference type="SUPFAM" id="SSF54211">
    <property type="entry name" value="Ribosomal protein S5 domain 2-like"/>
    <property type="match status" value="1"/>
</dbReference>
<dbReference type="FunFam" id="3.30.230.70:FF:000003">
    <property type="entry name" value="Ribonuclease PH"/>
    <property type="match status" value="1"/>
</dbReference>
<dbReference type="InterPro" id="IPR020568">
    <property type="entry name" value="Ribosomal_Su5_D2-typ_SF"/>
</dbReference>
<evidence type="ECO:0000256" key="7">
    <source>
        <dbReference type="ARBA" id="ARBA00022884"/>
    </source>
</evidence>
<evidence type="ECO:0000256" key="3">
    <source>
        <dbReference type="ARBA" id="ARBA00022555"/>
    </source>
</evidence>
<dbReference type="PANTHER" id="PTHR11953:SF0">
    <property type="entry name" value="EXOSOME COMPLEX COMPONENT RRP41"/>
    <property type="match status" value="1"/>
</dbReference>
<dbReference type="GO" id="GO:0000175">
    <property type="term" value="F:3'-5'-RNA exonuclease activity"/>
    <property type="evidence" value="ECO:0007669"/>
    <property type="project" value="UniProtKB-UniRule"/>
</dbReference>
<dbReference type="InterPro" id="IPR015847">
    <property type="entry name" value="ExoRNase_PH_dom2"/>
</dbReference>
<dbReference type="InterPro" id="IPR027408">
    <property type="entry name" value="PNPase/RNase_PH_dom_sf"/>
</dbReference>
<evidence type="ECO:0000256" key="8">
    <source>
        <dbReference type="HAMAP-Rule" id="MF_00564"/>
    </source>
</evidence>
<dbReference type="InterPro" id="IPR050080">
    <property type="entry name" value="RNase_PH"/>
</dbReference>
<comment type="similarity">
    <text evidence="1 8">Belongs to the RNase PH family.</text>
</comment>
<dbReference type="AlphaFoldDB" id="A0A1E5G539"/>
<dbReference type="EC" id="2.7.7.56" evidence="8"/>
<dbReference type="OrthoDB" id="9802265at2"/>
<comment type="caution">
    <text evidence="11">The sequence shown here is derived from an EMBL/GenBank/DDBJ whole genome shotgun (WGS) entry which is preliminary data.</text>
</comment>
<evidence type="ECO:0000259" key="10">
    <source>
        <dbReference type="Pfam" id="PF03725"/>
    </source>
</evidence>
<keyword evidence="4 8" id="KW-0808">Transferase</keyword>
<dbReference type="InterPro" id="IPR001247">
    <property type="entry name" value="ExoRNase_PH_dom1"/>
</dbReference>
<dbReference type="NCBIfam" id="TIGR01966">
    <property type="entry name" value="RNasePH"/>
    <property type="match status" value="1"/>
</dbReference>
<protein>
    <recommendedName>
        <fullName evidence="8">Ribonuclease PH</fullName>
        <shortName evidence="8">RNase PH</shortName>
        <ecNumber evidence="8">2.7.7.56</ecNumber>
    </recommendedName>
    <alternativeName>
        <fullName evidence="8">tRNA nucleotidyltransferase</fullName>
    </alternativeName>
</protein>
<dbReference type="GO" id="GO:0000049">
    <property type="term" value="F:tRNA binding"/>
    <property type="evidence" value="ECO:0007669"/>
    <property type="project" value="UniProtKB-UniRule"/>
</dbReference>
<keyword evidence="5 8" id="KW-0819">tRNA processing</keyword>
<dbReference type="PROSITE" id="PS01277">
    <property type="entry name" value="RIBONUCLEASE_PH"/>
    <property type="match status" value="1"/>
</dbReference>
<gene>
    <name evidence="8" type="primary">rph</name>
    <name evidence="11" type="ORF">BHF68_00970</name>
</gene>
<feature type="domain" description="Exoribonuclease phosphorolytic" evidence="10">
    <location>
        <begin position="161"/>
        <end position="226"/>
    </location>
</feature>
<dbReference type="HAMAP" id="MF_00564">
    <property type="entry name" value="RNase_PH"/>
    <property type="match status" value="1"/>
</dbReference>